<dbReference type="RefSeq" id="WP_378211713.1">
    <property type="nucleotide sequence ID" value="NZ_JBHLZP010000555.1"/>
</dbReference>
<evidence type="ECO:0008006" key="3">
    <source>
        <dbReference type="Google" id="ProtNLM"/>
    </source>
</evidence>
<comment type="caution">
    <text evidence="1">The sequence shown here is derived from an EMBL/GenBank/DDBJ whole genome shotgun (WGS) entry which is preliminary data.</text>
</comment>
<sequence>MSPSQAARLAERIAAAVADCPSVARLAAGPIATYLPGRTVPGVAVREDRVRIAVVAAFGPPMAEVAEQVRAAARKVVPDLPIDVAIEDVEVPAATVGADS</sequence>
<organism evidence="1 2">
    <name type="scientific">Actinoallomurus acaciae</name>
    <dbReference type="NCBI Taxonomy" id="502577"/>
    <lineage>
        <taxon>Bacteria</taxon>
        <taxon>Bacillati</taxon>
        <taxon>Actinomycetota</taxon>
        <taxon>Actinomycetes</taxon>
        <taxon>Streptosporangiales</taxon>
        <taxon>Thermomonosporaceae</taxon>
        <taxon>Actinoallomurus</taxon>
    </lineage>
</organism>
<keyword evidence="2" id="KW-1185">Reference proteome</keyword>
<evidence type="ECO:0000313" key="2">
    <source>
        <dbReference type="Proteomes" id="UP001589627"/>
    </source>
</evidence>
<accession>A0ABV5YUI1</accession>
<dbReference type="EMBL" id="JBHLZP010000555">
    <property type="protein sequence ID" value="MFB9838670.1"/>
    <property type="molecule type" value="Genomic_DNA"/>
</dbReference>
<proteinExistence type="predicted"/>
<evidence type="ECO:0000313" key="1">
    <source>
        <dbReference type="EMBL" id="MFB9838670.1"/>
    </source>
</evidence>
<name>A0ABV5YUI1_9ACTN</name>
<reference evidence="1 2" key="1">
    <citation type="submission" date="2024-09" db="EMBL/GenBank/DDBJ databases">
        <authorList>
            <person name="Sun Q."/>
            <person name="Mori K."/>
        </authorList>
    </citation>
    <scope>NUCLEOTIDE SEQUENCE [LARGE SCALE GENOMIC DNA]</scope>
    <source>
        <strain evidence="1 2">TBRC 0563</strain>
    </source>
</reference>
<dbReference type="Proteomes" id="UP001589627">
    <property type="component" value="Unassembled WGS sequence"/>
</dbReference>
<gene>
    <name evidence="1" type="ORF">ACFFNX_41630</name>
</gene>
<protein>
    <recommendedName>
        <fullName evidence="3">Asp23/Gls24 family envelope stress response protein</fullName>
    </recommendedName>
</protein>